<comment type="caution">
    <text evidence="9">The sequence shown here is derived from an EMBL/GenBank/DDBJ whole genome shotgun (WGS) entry which is preliminary data.</text>
</comment>
<feature type="transmembrane region" description="Helical" evidence="8">
    <location>
        <begin position="149"/>
        <end position="165"/>
    </location>
</feature>
<dbReference type="SMART" id="SM00793">
    <property type="entry name" value="AgrB"/>
    <property type="match status" value="1"/>
</dbReference>
<feature type="transmembrane region" description="Helical" evidence="8">
    <location>
        <begin position="49"/>
        <end position="73"/>
    </location>
</feature>
<dbReference type="RefSeq" id="WP_311780899.1">
    <property type="nucleotide sequence ID" value="NZ_JALRMR010000017.1"/>
</dbReference>
<name>A0AAW8RCF3_CARDV</name>
<dbReference type="AlphaFoldDB" id="A0AAW8RCF3"/>
<evidence type="ECO:0000256" key="8">
    <source>
        <dbReference type="SAM" id="Phobius"/>
    </source>
</evidence>
<dbReference type="EMBL" id="JALRMR010000017">
    <property type="protein sequence ID" value="MDT1975162.1"/>
    <property type="molecule type" value="Genomic_DNA"/>
</dbReference>
<evidence type="ECO:0000256" key="6">
    <source>
        <dbReference type="ARBA" id="ARBA00022989"/>
    </source>
</evidence>
<evidence type="ECO:0000256" key="7">
    <source>
        <dbReference type="ARBA" id="ARBA00023136"/>
    </source>
</evidence>
<dbReference type="GO" id="GO:0009372">
    <property type="term" value="P:quorum sensing"/>
    <property type="evidence" value="ECO:0007669"/>
    <property type="project" value="UniProtKB-KW"/>
</dbReference>
<organism evidence="9 10">
    <name type="scientific">Carnobacterium divergens</name>
    <name type="common">Lactobacillus divergens</name>
    <dbReference type="NCBI Taxonomy" id="2748"/>
    <lineage>
        <taxon>Bacteria</taxon>
        <taxon>Bacillati</taxon>
        <taxon>Bacillota</taxon>
        <taxon>Bacilli</taxon>
        <taxon>Lactobacillales</taxon>
        <taxon>Carnobacteriaceae</taxon>
        <taxon>Carnobacterium</taxon>
    </lineage>
</organism>
<proteinExistence type="predicted"/>
<feature type="transmembrane region" description="Helical" evidence="8">
    <location>
        <begin position="111"/>
        <end position="128"/>
    </location>
</feature>
<evidence type="ECO:0000313" key="10">
    <source>
        <dbReference type="Proteomes" id="UP001249945"/>
    </source>
</evidence>
<gene>
    <name evidence="9" type="ORF">MX635_12210</name>
</gene>
<feature type="transmembrane region" description="Helical" evidence="8">
    <location>
        <begin position="85"/>
        <end position="105"/>
    </location>
</feature>
<evidence type="ECO:0000256" key="1">
    <source>
        <dbReference type="ARBA" id="ARBA00022475"/>
    </source>
</evidence>
<keyword evidence="4 8" id="KW-0812">Transmembrane</keyword>
<accession>A0AAW8RCF3</accession>
<keyword evidence="5" id="KW-0378">Hydrolase</keyword>
<dbReference type="Proteomes" id="UP001249945">
    <property type="component" value="Unassembled WGS sequence"/>
</dbReference>
<evidence type="ECO:0000313" key="9">
    <source>
        <dbReference type="EMBL" id="MDT1975162.1"/>
    </source>
</evidence>
<keyword evidence="6 8" id="KW-1133">Transmembrane helix</keyword>
<keyword evidence="3" id="KW-0645">Protease</keyword>
<feature type="transmembrane region" description="Helical" evidence="8">
    <location>
        <begin position="171"/>
        <end position="191"/>
    </location>
</feature>
<dbReference type="GO" id="GO:0006508">
    <property type="term" value="P:proteolysis"/>
    <property type="evidence" value="ECO:0007669"/>
    <property type="project" value="UniProtKB-KW"/>
</dbReference>
<evidence type="ECO:0000256" key="4">
    <source>
        <dbReference type="ARBA" id="ARBA00022692"/>
    </source>
</evidence>
<reference evidence="9" key="1">
    <citation type="submission" date="2022-04" db="EMBL/GenBank/DDBJ databases">
        <title>Draft genome sequences of lactic acid bacteria (LAB) strains involved in meat spoilage.</title>
        <authorList>
            <person name="Palevich N."/>
        </authorList>
    </citation>
    <scope>NUCLEOTIDE SEQUENCE</scope>
    <source>
        <strain evidence="9">9-14</strain>
    </source>
</reference>
<keyword evidence="7 8" id="KW-0472">Membrane</keyword>
<protein>
    <submittedName>
        <fullName evidence="9">Accessory gene regulator B family protein</fullName>
    </submittedName>
</protein>
<dbReference type="InterPro" id="IPR006741">
    <property type="entry name" value="AgrB"/>
</dbReference>
<evidence type="ECO:0000256" key="5">
    <source>
        <dbReference type="ARBA" id="ARBA00022801"/>
    </source>
</evidence>
<dbReference type="GO" id="GO:0016020">
    <property type="term" value="C:membrane"/>
    <property type="evidence" value="ECO:0007669"/>
    <property type="project" value="InterPro"/>
</dbReference>
<dbReference type="GO" id="GO:0008233">
    <property type="term" value="F:peptidase activity"/>
    <property type="evidence" value="ECO:0007669"/>
    <property type="project" value="UniProtKB-KW"/>
</dbReference>
<evidence type="ECO:0000256" key="3">
    <source>
        <dbReference type="ARBA" id="ARBA00022670"/>
    </source>
</evidence>
<dbReference type="Pfam" id="PF04647">
    <property type="entry name" value="AgrB"/>
    <property type="match status" value="1"/>
</dbReference>
<keyword evidence="1" id="KW-1003">Cell membrane</keyword>
<sequence>MERSKSFEEIIAQNIVEKISKKIILNELEIAKVSYGLSTLMINIIKCSLIYGSALIFGRISFTAISHIIFCIMRRYCYGIHAKSSINCTVIGIIYFTILPMWLYVHSLGMSSQQVLIAGITFGVVLYHTAPAFTNKGATKGYEIKKKKALLANAFVTVFIMLFESDFYRLIGFSGLLLSVLLTLPVMKIPFNKIKIRRAR</sequence>
<keyword evidence="2" id="KW-0673">Quorum sensing</keyword>
<evidence type="ECO:0000256" key="2">
    <source>
        <dbReference type="ARBA" id="ARBA00022654"/>
    </source>
</evidence>